<sequence>MSCQNSRHDDIDYQQEDLLDMDISSAEAAMAELQRSAPKKVRISKKQRQKRGADTTESDATAKPPAKRPSTTMPVPKMVLRPLMVSQEEKADMSPKDIRDIFYAIMDGIQDIKRKQDRTEDRLRSIDSRLRALEVWAKEHDEKKKKRFIEMQPGCPAVPNSRYCEVCFVAGHQAADCRSKTRMDPDHVELIYKNKNICKKCHCIHP</sequence>
<feature type="compositionally biased region" description="Basic residues" evidence="1">
    <location>
        <begin position="37"/>
        <end position="50"/>
    </location>
</feature>
<keyword evidence="3" id="KW-1185">Reference proteome</keyword>
<evidence type="ECO:0000313" key="2">
    <source>
        <dbReference type="EMBL" id="VDL75634.1"/>
    </source>
</evidence>
<name>A0A0N4Y7B8_NIPBR</name>
<evidence type="ECO:0000313" key="3">
    <source>
        <dbReference type="Proteomes" id="UP000271162"/>
    </source>
</evidence>
<evidence type="ECO:0000256" key="1">
    <source>
        <dbReference type="SAM" id="MobiDB-lite"/>
    </source>
</evidence>
<dbReference type="AlphaFoldDB" id="A0A0N4Y7B8"/>
<evidence type="ECO:0000313" key="4">
    <source>
        <dbReference type="WBParaSite" id="NBR_0001204401-mRNA-1"/>
    </source>
</evidence>
<dbReference type="Proteomes" id="UP000271162">
    <property type="component" value="Unassembled WGS sequence"/>
</dbReference>
<reference evidence="2 3" key="2">
    <citation type="submission" date="2018-11" db="EMBL/GenBank/DDBJ databases">
        <authorList>
            <consortium name="Pathogen Informatics"/>
        </authorList>
    </citation>
    <scope>NUCLEOTIDE SEQUENCE [LARGE SCALE GENOMIC DNA]</scope>
</reference>
<dbReference type="OMA" id="ILELWTR"/>
<proteinExistence type="predicted"/>
<organism evidence="4">
    <name type="scientific">Nippostrongylus brasiliensis</name>
    <name type="common">Rat hookworm</name>
    <dbReference type="NCBI Taxonomy" id="27835"/>
    <lineage>
        <taxon>Eukaryota</taxon>
        <taxon>Metazoa</taxon>
        <taxon>Ecdysozoa</taxon>
        <taxon>Nematoda</taxon>
        <taxon>Chromadorea</taxon>
        <taxon>Rhabditida</taxon>
        <taxon>Rhabditina</taxon>
        <taxon>Rhabditomorpha</taxon>
        <taxon>Strongyloidea</taxon>
        <taxon>Heligmosomidae</taxon>
        <taxon>Nippostrongylus</taxon>
    </lineage>
</organism>
<reference evidence="4" key="1">
    <citation type="submission" date="2017-02" db="UniProtKB">
        <authorList>
            <consortium name="WormBaseParasite"/>
        </authorList>
    </citation>
    <scope>IDENTIFICATION</scope>
</reference>
<protein>
    <submittedName>
        <fullName evidence="4">CCHC-type domain-containing protein</fullName>
    </submittedName>
</protein>
<dbReference type="EMBL" id="UYSL01020662">
    <property type="protein sequence ID" value="VDL75634.1"/>
    <property type="molecule type" value="Genomic_DNA"/>
</dbReference>
<accession>A0A0N4Y7B8</accession>
<feature type="region of interest" description="Disordered" evidence="1">
    <location>
        <begin position="29"/>
        <end position="77"/>
    </location>
</feature>
<dbReference type="WBParaSite" id="NBR_0001204401-mRNA-1">
    <property type="protein sequence ID" value="NBR_0001204401-mRNA-1"/>
    <property type="gene ID" value="NBR_0001204401"/>
</dbReference>
<gene>
    <name evidence="2" type="ORF">NBR_LOCUS12045</name>
</gene>